<sequence>MSSQLSVKVPPHPISPFSEKLIRVMDCLIAGICLLLCAPVFAFFYWRIHREDGGPAIFKQERIGLKGKPFYIYKFRTMHLDAEADGPQLCEINGNDKRLLHIGRFLRDHHLDELPQLWNVFIGDMAFVGPRPERAYYIRMIMENDPRYEQLYRIRPGVTSYATLYNGYTDTMEKMLRRLELDLYYLEHRSIRLNFSILWQTFYRVLSGRIF</sequence>
<protein>
    <submittedName>
        <fullName evidence="3">Bacterial sugar transferase</fullName>
        <ecNumber evidence="3">2.7.8.6</ecNumber>
    </submittedName>
</protein>
<organism evidence="3">
    <name type="scientific">gut metagenome</name>
    <dbReference type="NCBI Taxonomy" id="749906"/>
    <lineage>
        <taxon>unclassified sequences</taxon>
        <taxon>metagenomes</taxon>
        <taxon>organismal metagenomes</taxon>
    </lineage>
</organism>
<keyword evidence="1" id="KW-0812">Transmembrane</keyword>
<dbReference type="PANTHER" id="PTHR30576">
    <property type="entry name" value="COLANIC BIOSYNTHESIS UDP-GLUCOSE LIPID CARRIER TRANSFERASE"/>
    <property type="match status" value="1"/>
</dbReference>
<dbReference type="EMBL" id="AMCI01007074">
    <property type="protein sequence ID" value="EJW93265.1"/>
    <property type="molecule type" value="Genomic_DNA"/>
</dbReference>
<evidence type="ECO:0000313" key="3">
    <source>
        <dbReference type="EMBL" id="EJW93265.1"/>
    </source>
</evidence>
<feature type="transmembrane region" description="Helical" evidence="1">
    <location>
        <begin position="21"/>
        <end position="46"/>
    </location>
</feature>
<dbReference type="PANTHER" id="PTHR30576:SF0">
    <property type="entry name" value="UNDECAPRENYL-PHOSPHATE N-ACETYLGALACTOSAMINYL 1-PHOSPHATE TRANSFERASE-RELATED"/>
    <property type="match status" value="1"/>
</dbReference>
<comment type="caution">
    <text evidence="3">The sequence shown here is derived from an EMBL/GenBank/DDBJ whole genome shotgun (WGS) entry which is preliminary data.</text>
</comment>
<dbReference type="InterPro" id="IPR003362">
    <property type="entry name" value="Bact_transf"/>
</dbReference>
<dbReference type="EC" id="2.7.8.6" evidence="3"/>
<dbReference type="GO" id="GO:0047360">
    <property type="term" value="F:undecaprenyl-phosphate galactose phosphotransferase activity"/>
    <property type="evidence" value="ECO:0007669"/>
    <property type="project" value="UniProtKB-EC"/>
</dbReference>
<keyword evidence="3" id="KW-0808">Transferase</keyword>
<keyword evidence="1" id="KW-1133">Transmembrane helix</keyword>
<feature type="domain" description="Bacterial sugar transferase" evidence="2">
    <location>
        <begin position="23"/>
        <end position="206"/>
    </location>
</feature>
<name>J9C0B7_9ZZZZ</name>
<dbReference type="AlphaFoldDB" id="J9C0B7"/>
<accession>J9C0B7</accession>
<evidence type="ECO:0000256" key="1">
    <source>
        <dbReference type="SAM" id="Phobius"/>
    </source>
</evidence>
<keyword evidence="1" id="KW-0472">Membrane</keyword>
<reference evidence="3" key="1">
    <citation type="journal article" date="2012" name="PLoS ONE">
        <title>Gene sets for utilization of primary and secondary nutrition supplies in the distal gut of endangered iberian lynx.</title>
        <authorList>
            <person name="Alcaide M."/>
            <person name="Messina E."/>
            <person name="Richter M."/>
            <person name="Bargiela R."/>
            <person name="Peplies J."/>
            <person name="Huws S.A."/>
            <person name="Newbold C.J."/>
            <person name="Golyshin P.N."/>
            <person name="Simon M.A."/>
            <person name="Lopez G."/>
            <person name="Yakimov M.M."/>
            <person name="Ferrer M."/>
        </authorList>
    </citation>
    <scope>NUCLEOTIDE SEQUENCE</scope>
</reference>
<evidence type="ECO:0000259" key="2">
    <source>
        <dbReference type="Pfam" id="PF02397"/>
    </source>
</evidence>
<dbReference type="Pfam" id="PF02397">
    <property type="entry name" value="Bac_transf"/>
    <property type="match status" value="1"/>
</dbReference>
<gene>
    <name evidence="3" type="ORF">EVA_18624</name>
</gene>
<proteinExistence type="predicted"/>